<accession>A0ABU6XWT4</accession>
<dbReference type="EMBL" id="JASCZI010214306">
    <property type="protein sequence ID" value="MED6201981.1"/>
    <property type="molecule type" value="Genomic_DNA"/>
</dbReference>
<name>A0ABU6XWT4_9FABA</name>
<dbReference type="Proteomes" id="UP001341840">
    <property type="component" value="Unassembled WGS sequence"/>
</dbReference>
<reference evidence="1 2" key="1">
    <citation type="journal article" date="2023" name="Plants (Basel)">
        <title>Bridging the Gap: Combining Genomics and Transcriptomics Approaches to Understand Stylosanthes scabra, an Orphan Legume from the Brazilian Caatinga.</title>
        <authorList>
            <person name="Ferreira-Neto J.R.C."/>
            <person name="da Silva M.D."/>
            <person name="Binneck E."/>
            <person name="de Melo N.F."/>
            <person name="da Silva R.H."/>
            <person name="de Melo A.L.T.M."/>
            <person name="Pandolfi V."/>
            <person name="Bustamante F.O."/>
            <person name="Brasileiro-Vidal A.C."/>
            <person name="Benko-Iseppon A.M."/>
        </authorList>
    </citation>
    <scope>NUCLEOTIDE SEQUENCE [LARGE SCALE GENOMIC DNA]</scope>
    <source>
        <tissue evidence="1">Leaves</tissue>
    </source>
</reference>
<comment type="caution">
    <text evidence="1">The sequence shown here is derived from an EMBL/GenBank/DDBJ whole genome shotgun (WGS) entry which is preliminary data.</text>
</comment>
<evidence type="ECO:0000313" key="1">
    <source>
        <dbReference type="EMBL" id="MED6201981.1"/>
    </source>
</evidence>
<feature type="non-terminal residue" evidence="1">
    <location>
        <position position="1"/>
    </location>
</feature>
<protein>
    <submittedName>
        <fullName evidence="1">Uncharacterized protein</fullName>
    </submittedName>
</protein>
<gene>
    <name evidence="1" type="ORF">PIB30_100769</name>
</gene>
<keyword evidence="2" id="KW-1185">Reference proteome</keyword>
<organism evidence="1 2">
    <name type="scientific">Stylosanthes scabra</name>
    <dbReference type="NCBI Taxonomy" id="79078"/>
    <lineage>
        <taxon>Eukaryota</taxon>
        <taxon>Viridiplantae</taxon>
        <taxon>Streptophyta</taxon>
        <taxon>Embryophyta</taxon>
        <taxon>Tracheophyta</taxon>
        <taxon>Spermatophyta</taxon>
        <taxon>Magnoliopsida</taxon>
        <taxon>eudicotyledons</taxon>
        <taxon>Gunneridae</taxon>
        <taxon>Pentapetalae</taxon>
        <taxon>rosids</taxon>
        <taxon>fabids</taxon>
        <taxon>Fabales</taxon>
        <taxon>Fabaceae</taxon>
        <taxon>Papilionoideae</taxon>
        <taxon>50 kb inversion clade</taxon>
        <taxon>dalbergioids sensu lato</taxon>
        <taxon>Dalbergieae</taxon>
        <taxon>Pterocarpus clade</taxon>
        <taxon>Stylosanthes</taxon>
    </lineage>
</organism>
<proteinExistence type="predicted"/>
<sequence length="58" mass="6727">ESDRIDSDERMIIQKPTGERLLKSNSKYHNQKNYQLKPVPRTVSRKVLSGGRNPPVYT</sequence>
<evidence type="ECO:0000313" key="2">
    <source>
        <dbReference type="Proteomes" id="UP001341840"/>
    </source>
</evidence>